<evidence type="ECO:0000259" key="2">
    <source>
        <dbReference type="Pfam" id="PF12770"/>
    </source>
</evidence>
<dbReference type="InterPro" id="IPR024983">
    <property type="entry name" value="CHAT_dom"/>
</dbReference>
<dbReference type="PANTHER" id="PTHR10098">
    <property type="entry name" value="RAPSYN-RELATED"/>
    <property type="match status" value="1"/>
</dbReference>
<comment type="caution">
    <text evidence="3">The sequence shown here is derived from an EMBL/GenBank/DDBJ whole genome shotgun (WGS) entry which is preliminary data.</text>
</comment>
<accession>A0ABV2XM58</accession>
<evidence type="ECO:0000313" key="4">
    <source>
        <dbReference type="Proteomes" id="UP001550603"/>
    </source>
</evidence>
<dbReference type="PANTHER" id="PTHR10098:SF108">
    <property type="entry name" value="TETRATRICOPEPTIDE REPEAT PROTEIN 28"/>
    <property type="match status" value="1"/>
</dbReference>
<keyword evidence="1" id="KW-0812">Transmembrane</keyword>
<name>A0ABV2XM58_9ACTN</name>
<feature type="transmembrane region" description="Helical" evidence="1">
    <location>
        <begin position="77"/>
        <end position="98"/>
    </location>
</feature>
<evidence type="ECO:0000256" key="1">
    <source>
        <dbReference type="SAM" id="Phobius"/>
    </source>
</evidence>
<feature type="transmembrane region" description="Helical" evidence="1">
    <location>
        <begin position="41"/>
        <end position="57"/>
    </location>
</feature>
<feature type="transmembrane region" description="Helical" evidence="1">
    <location>
        <begin position="12"/>
        <end position="29"/>
    </location>
</feature>
<gene>
    <name evidence="3" type="ORF">ABZ568_01275</name>
</gene>
<dbReference type="Pfam" id="PF12770">
    <property type="entry name" value="CHAT"/>
    <property type="match status" value="1"/>
</dbReference>
<feature type="transmembrane region" description="Helical" evidence="1">
    <location>
        <begin position="110"/>
        <end position="133"/>
    </location>
</feature>
<keyword evidence="1" id="KW-1133">Transmembrane helix</keyword>
<keyword evidence="4" id="KW-1185">Reference proteome</keyword>
<dbReference type="EMBL" id="JBEYBN010000001">
    <property type="protein sequence ID" value="MEU2265088.1"/>
    <property type="molecule type" value="Genomic_DNA"/>
</dbReference>
<protein>
    <submittedName>
        <fullName evidence="3">CHAT domain-containing protein</fullName>
    </submittedName>
</protein>
<dbReference type="RefSeq" id="WP_359784530.1">
    <property type="nucleotide sequence ID" value="NZ_JBEYBN010000001.1"/>
</dbReference>
<feature type="domain" description="CHAT" evidence="2">
    <location>
        <begin position="744"/>
        <end position="1089"/>
    </location>
</feature>
<organism evidence="3 4">
    <name type="scientific">Streptomyces olindensis</name>
    <dbReference type="NCBI Taxonomy" id="358823"/>
    <lineage>
        <taxon>Bacteria</taxon>
        <taxon>Bacillati</taxon>
        <taxon>Actinomycetota</taxon>
        <taxon>Actinomycetes</taxon>
        <taxon>Kitasatosporales</taxon>
        <taxon>Streptomycetaceae</taxon>
        <taxon>Streptomyces</taxon>
    </lineage>
</organism>
<sequence length="1091" mass="120871">MSIVGIIQGADWRVLFVGLLLGGGLRWELFGLRGVTPAGMIVFRVGLLFSMAAMYVTSKTGASAWLAKTAFPAFDGLGGIGTACVMSVIGWLLVERLIPFPILPMPRPLFVPLLLPLEFTLRLAVVFCWLVRWLTGRGHLVFYAGALAHPTEWIIDLSLGIAVTEFVLAFCSVKVLSAQRRRESELLFMRHCPPNFRGASLAIWAEFLVRDFRTWRSARLIGDCMFQANLSLRRIDKWAGRSLGGQNAYDGWLRLADEAMEALLAANSKFGHRRDLWVAEVQARWASRRAMTHFLARRWDCAVQLQRVAVDAFAQAGMKNSAAQARLSLVDMLSSDAVNRLDEAQDALNVIRVDRDLDPQIARRAQESYVRLLVAQGQVEAARSSWETIERQQSNSNHGGLSAVAAEARLFGVGRSSGRIGYWLESHLRNRAASRFAGKLKGAESKHLGIAATTADANALVQLYLPEAADLDLRVARFFMYRTLSRAGRSSSVKNHLSYPERLLVRTQGITWAWDIAITQDAAVTLARAGRIAEADALIVDRAANLDPHGNLWFELPSRIARADLAIQDGDRVGAYLLLLEAFTILEKRRLRISDPSYRTQLDIEDFAFELAVELLTKDLAVREIHEDPATEAFRISELSRSRVLLDLLHQASDTEVASGTDSADQAAEAFSPLGYAEIQQLLPKDREAALAEFFIGHAYVAIFVVRRDYSEPVVIRYDLTEEDVELVARRRTTDEPTDDEATEKLMARVLAELLPHVKPKGLLWLVPHRQLHHLPLHAIPLAEGQTLGARHPVCYTPSASVMHFCARRGGGPYQSVLTVADTVEDRALLHARAEATAVAALFDDAVKLGKEATRQRVEQLLGERSFDVVHIAAHGFYDSGRPLDSGIDLAGSGKLTARDFLGMRLDTRLVVLSACESGLGEQRSGDELFGLTRALLYAGVGSVLVSLWKVDDASTGLLMRSFYQKLMNGMPKANALSAAQSDVATSTLAQVITYCEEVRAVSVDPTEIRSLNLEIADLHTRAGDHRAAAGVLSQVLKNLDEDDPETLEISRFKARCLAQSRRASSRPDYTPRRYEDSYYWAPFVLTGDWR</sequence>
<keyword evidence="1" id="KW-0472">Membrane</keyword>
<evidence type="ECO:0000313" key="3">
    <source>
        <dbReference type="EMBL" id="MEU2265088.1"/>
    </source>
</evidence>
<reference evidence="3 4" key="1">
    <citation type="submission" date="2024-06" db="EMBL/GenBank/DDBJ databases">
        <title>The Natural Products Discovery Center: Release of the First 8490 Sequenced Strains for Exploring Actinobacteria Biosynthetic Diversity.</title>
        <authorList>
            <person name="Kalkreuter E."/>
            <person name="Kautsar S.A."/>
            <person name="Yang D."/>
            <person name="Bader C.D."/>
            <person name="Teijaro C.N."/>
            <person name="Fluegel L."/>
            <person name="Davis C.M."/>
            <person name="Simpson J.R."/>
            <person name="Lauterbach L."/>
            <person name="Steele A.D."/>
            <person name="Gui C."/>
            <person name="Meng S."/>
            <person name="Li G."/>
            <person name="Viehrig K."/>
            <person name="Ye F."/>
            <person name="Su P."/>
            <person name="Kiefer A.F."/>
            <person name="Nichols A."/>
            <person name="Cepeda A.J."/>
            <person name="Yan W."/>
            <person name="Fan B."/>
            <person name="Jiang Y."/>
            <person name="Adhikari A."/>
            <person name="Zheng C.-J."/>
            <person name="Schuster L."/>
            <person name="Cowan T.M."/>
            <person name="Smanski M.J."/>
            <person name="Chevrette M.G."/>
            <person name="De Carvalho L.P.S."/>
            <person name="Shen B."/>
        </authorList>
    </citation>
    <scope>NUCLEOTIDE SEQUENCE [LARGE SCALE GENOMIC DNA]</scope>
    <source>
        <strain evidence="3 4">NPDC019583</strain>
    </source>
</reference>
<dbReference type="Proteomes" id="UP001550603">
    <property type="component" value="Unassembled WGS sequence"/>
</dbReference>
<proteinExistence type="predicted"/>